<dbReference type="PANTHER" id="PTHR43436:SF1">
    <property type="entry name" value="TRANSCRIPTIONAL REGULATORY PROTEIN"/>
    <property type="match status" value="1"/>
</dbReference>
<keyword evidence="2" id="KW-0804">Transcription</keyword>
<protein>
    <submittedName>
        <fullName evidence="4">Helix-turn-helix domain-containing protein</fullName>
    </submittedName>
</protein>
<dbReference type="PANTHER" id="PTHR43436">
    <property type="entry name" value="ARAC-FAMILY TRANSCRIPTIONAL REGULATOR"/>
    <property type="match status" value="1"/>
</dbReference>
<dbReference type="InterPro" id="IPR009057">
    <property type="entry name" value="Homeodomain-like_sf"/>
</dbReference>
<gene>
    <name evidence="4" type="ORF">ACFYV7_17445</name>
</gene>
<evidence type="ECO:0000256" key="1">
    <source>
        <dbReference type="ARBA" id="ARBA00023015"/>
    </source>
</evidence>
<dbReference type="Pfam" id="PF12833">
    <property type="entry name" value="HTH_18"/>
    <property type="match status" value="1"/>
</dbReference>
<sequence>MAVMDHGALPETRCTAPATLWLWPGHAVYRGPSLRLDAHSGSVHCLAVGLDAPFIVHGEGLRISTRSALIPPRMTHRLVAEGELMLFCYLDPSSARARTCGDRMTTHTGGIGITHRDEHNLMALAAHPAFDPVAAVGIACGIRELPIDPRIAAATATIRAHPAHSNSADELAAQAHLSTSRFLHLFAVHAGTSFRRYRIWARMLSVGSAIAKGMDFTRASSDAGFSSPSHFSDTFHAMCGLAPSTLLGSGTRVVILDESTERTSTGRNHAEVGMSAR</sequence>
<proteinExistence type="predicted"/>
<keyword evidence="5" id="KW-1185">Reference proteome</keyword>
<dbReference type="RefSeq" id="WP_387718482.1">
    <property type="nucleotide sequence ID" value="NZ_JBIAPI010000003.1"/>
</dbReference>
<evidence type="ECO:0000313" key="5">
    <source>
        <dbReference type="Proteomes" id="UP001601948"/>
    </source>
</evidence>
<feature type="domain" description="HTH araC/xylS-type" evidence="3">
    <location>
        <begin position="152"/>
        <end position="249"/>
    </location>
</feature>
<reference evidence="4 5" key="1">
    <citation type="submission" date="2024-10" db="EMBL/GenBank/DDBJ databases">
        <title>The Natural Products Discovery Center: Release of the First 8490 Sequenced Strains for Exploring Actinobacteria Biosynthetic Diversity.</title>
        <authorList>
            <person name="Kalkreuter E."/>
            <person name="Kautsar S.A."/>
            <person name="Yang D."/>
            <person name="Bader C.D."/>
            <person name="Teijaro C.N."/>
            <person name="Fluegel L."/>
            <person name="Davis C.M."/>
            <person name="Simpson J.R."/>
            <person name="Lauterbach L."/>
            <person name="Steele A.D."/>
            <person name="Gui C."/>
            <person name="Meng S."/>
            <person name="Li G."/>
            <person name="Viehrig K."/>
            <person name="Ye F."/>
            <person name="Su P."/>
            <person name="Kiefer A.F."/>
            <person name="Nichols A."/>
            <person name="Cepeda A.J."/>
            <person name="Yan W."/>
            <person name="Fan B."/>
            <person name="Jiang Y."/>
            <person name="Adhikari A."/>
            <person name="Zheng C.-J."/>
            <person name="Schuster L."/>
            <person name="Cowan T.M."/>
            <person name="Smanski M.J."/>
            <person name="Chevrette M.G."/>
            <person name="De Carvalho L.P.S."/>
            <person name="Shen B."/>
        </authorList>
    </citation>
    <scope>NUCLEOTIDE SEQUENCE [LARGE SCALE GENOMIC DNA]</scope>
    <source>
        <strain evidence="4 5">NPDC003040</strain>
    </source>
</reference>
<keyword evidence="1" id="KW-0805">Transcription regulation</keyword>
<accession>A0ABW6QTN9</accession>
<name>A0ABW6QTN9_9NOCA</name>
<dbReference type="SMART" id="SM00342">
    <property type="entry name" value="HTH_ARAC"/>
    <property type="match status" value="1"/>
</dbReference>
<evidence type="ECO:0000256" key="2">
    <source>
        <dbReference type="ARBA" id="ARBA00023163"/>
    </source>
</evidence>
<organism evidence="4 5">
    <name type="scientific">Nocardia suismassiliense</name>
    <dbReference type="NCBI Taxonomy" id="2077092"/>
    <lineage>
        <taxon>Bacteria</taxon>
        <taxon>Bacillati</taxon>
        <taxon>Actinomycetota</taxon>
        <taxon>Actinomycetes</taxon>
        <taxon>Mycobacteriales</taxon>
        <taxon>Nocardiaceae</taxon>
        <taxon>Nocardia</taxon>
    </lineage>
</organism>
<dbReference type="SUPFAM" id="SSF46689">
    <property type="entry name" value="Homeodomain-like"/>
    <property type="match status" value="1"/>
</dbReference>
<dbReference type="InterPro" id="IPR018060">
    <property type="entry name" value="HTH_AraC"/>
</dbReference>
<comment type="caution">
    <text evidence="4">The sequence shown here is derived from an EMBL/GenBank/DDBJ whole genome shotgun (WGS) entry which is preliminary data.</text>
</comment>
<evidence type="ECO:0000313" key="4">
    <source>
        <dbReference type="EMBL" id="MFF3224582.1"/>
    </source>
</evidence>
<dbReference type="PROSITE" id="PS01124">
    <property type="entry name" value="HTH_ARAC_FAMILY_2"/>
    <property type="match status" value="1"/>
</dbReference>
<dbReference type="Gene3D" id="1.10.10.60">
    <property type="entry name" value="Homeodomain-like"/>
    <property type="match status" value="1"/>
</dbReference>
<dbReference type="Proteomes" id="UP001601948">
    <property type="component" value="Unassembled WGS sequence"/>
</dbReference>
<dbReference type="EMBL" id="JBIAPI010000003">
    <property type="protein sequence ID" value="MFF3224582.1"/>
    <property type="molecule type" value="Genomic_DNA"/>
</dbReference>
<evidence type="ECO:0000259" key="3">
    <source>
        <dbReference type="PROSITE" id="PS01124"/>
    </source>
</evidence>